<dbReference type="InterPro" id="IPR000253">
    <property type="entry name" value="FHA_dom"/>
</dbReference>
<dbReference type="Gene3D" id="2.60.200.20">
    <property type="match status" value="1"/>
</dbReference>
<feature type="compositionally biased region" description="Pro residues" evidence="1">
    <location>
        <begin position="160"/>
        <end position="170"/>
    </location>
</feature>
<dbReference type="GO" id="GO:0031011">
    <property type="term" value="C:Ino80 complex"/>
    <property type="evidence" value="ECO:0007669"/>
    <property type="project" value="InterPro"/>
</dbReference>
<name>A0A6P4ID15_DROKI</name>
<dbReference type="GO" id="GO:0002151">
    <property type="term" value="F:G-quadruplex RNA binding"/>
    <property type="evidence" value="ECO:0007669"/>
    <property type="project" value="InterPro"/>
</dbReference>
<dbReference type="AlphaFoldDB" id="A0A6P4ID15"/>
<gene>
    <name evidence="4" type="primary">Rcd5</name>
</gene>
<dbReference type="GO" id="GO:0071339">
    <property type="term" value="C:MLL1 complex"/>
    <property type="evidence" value="ECO:0007669"/>
    <property type="project" value="InterPro"/>
</dbReference>
<protein>
    <submittedName>
        <fullName evidence="4">Microspherule protein 1</fullName>
    </submittedName>
</protein>
<evidence type="ECO:0000313" key="4">
    <source>
        <dbReference type="RefSeq" id="XP_017020746.1"/>
    </source>
</evidence>
<feature type="compositionally biased region" description="Basic residues" evidence="1">
    <location>
        <begin position="237"/>
        <end position="246"/>
    </location>
</feature>
<dbReference type="GO" id="GO:0045944">
    <property type="term" value="P:positive regulation of transcription by RNA polymerase II"/>
    <property type="evidence" value="ECO:0007669"/>
    <property type="project" value="TreeGrafter"/>
</dbReference>
<dbReference type="InterPro" id="IPR025999">
    <property type="entry name" value="MCRS_N"/>
</dbReference>
<dbReference type="RefSeq" id="XP_017020746.1">
    <property type="nucleotide sequence ID" value="XM_017165257.3"/>
</dbReference>
<evidence type="ECO:0000256" key="1">
    <source>
        <dbReference type="SAM" id="MobiDB-lite"/>
    </source>
</evidence>
<dbReference type="Pfam" id="PF00498">
    <property type="entry name" value="FHA"/>
    <property type="match status" value="1"/>
</dbReference>
<feature type="region of interest" description="Disordered" evidence="1">
    <location>
        <begin position="216"/>
        <end position="254"/>
    </location>
</feature>
<dbReference type="PROSITE" id="PS50006">
    <property type="entry name" value="FHA_DOMAIN"/>
    <property type="match status" value="1"/>
</dbReference>
<reference evidence="4" key="1">
    <citation type="submission" date="2025-08" db="UniProtKB">
        <authorList>
            <consortium name="RefSeq"/>
        </authorList>
    </citation>
    <scope>IDENTIFICATION</scope>
    <source>
        <strain evidence="4">14028-0561.14</strain>
        <tissue evidence="4">Whole fly</tissue>
    </source>
</reference>
<dbReference type="Proteomes" id="UP001652661">
    <property type="component" value="Chromosome 3L"/>
</dbReference>
<dbReference type="PANTHER" id="PTHR13233">
    <property type="entry name" value="MICROSPHERULE PROTEIN 1"/>
    <property type="match status" value="1"/>
</dbReference>
<dbReference type="OrthoDB" id="10262769at2759"/>
<dbReference type="PANTHER" id="PTHR13233:SF0">
    <property type="entry name" value="MICROSPHERULE PROTEIN 1"/>
    <property type="match status" value="1"/>
</dbReference>
<organism evidence="3 4">
    <name type="scientific">Drosophila kikkawai</name>
    <name type="common">Fruit fly</name>
    <dbReference type="NCBI Taxonomy" id="30033"/>
    <lineage>
        <taxon>Eukaryota</taxon>
        <taxon>Metazoa</taxon>
        <taxon>Ecdysozoa</taxon>
        <taxon>Arthropoda</taxon>
        <taxon>Hexapoda</taxon>
        <taxon>Insecta</taxon>
        <taxon>Pterygota</taxon>
        <taxon>Neoptera</taxon>
        <taxon>Endopterygota</taxon>
        <taxon>Diptera</taxon>
        <taxon>Brachycera</taxon>
        <taxon>Muscomorpha</taxon>
        <taxon>Ephydroidea</taxon>
        <taxon>Drosophilidae</taxon>
        <taxon>Drosophila</taxon>
        <taxon>Sophophora</taxon>
    </lineage>
</organism>
<dbReference type="InterPro" id="IPR037912">
    <property type="entry name" value="MCRS1"/>
</dbReference>
<dbReference type="SMART" id="SM00240">
    <property type="entry name" value="FHA"/>
    <property type="match status" value="1"/>
</dbReference>
<dbReference type="OMA" id="EYNIVVP"/>
<feature type="domain" description="FHA" evidence="2">
    <location>
        <begin position="490"/>
        <end position="546"/>
    </location>
</feature>
<feature type="region of interest" description="Disordered" evidence="1">
    <location>
        <begin position="158"/>
        <end position="193"/>
    </location>
</feature>
<keyword evidence="3" id="KW-1185">Reference proteome</keyword>
<evidence type="ECO:0000259" key="2">
    <source>
        <dbReference type="PROSITE" id="PS50006"/>
    </source>
</evidence>
<dbReference type="CDD" id="cd22687">
    <property type="entry name" value="FHA_MCRS1"/>
    <property type="match status" value="1"/>
</dbReference>
<evidence type="ECO:0000313" key="3">
    <source>
        <dbReference type="Proteomes" id="UP001652661"/>
    </source>
</evidence>
<dbReference type="SUPFAM" id="SSF49879">
    <property type="entry name" value="SMAD/FHA domain"/>
    <property type="match status" value="1"/>
</dbReference>
<dbReference type="GO" id="GO:0044545">
    <property type="term" value="C:NSL complex"/>
    <property type="evidence" value="ECO:0007669"/>
    <property type="project" value="TreeGrafter"/>
</dbReference>
<dbReference type="InterPro" id="IPR008984">
    <property type="entry name" value="SMAD_FHA_dom_sf"/>
</dbReference>
<dbReference type="Pfam" id="PF13325">
    <property type="entry name" value="MCRS_N"/>
    <property type="match status" value="1"/>
</dbReference>
<proteinExistence type="predicted"/>
<feature type="compositionally biased region" description="Low complexity" evidence="1">
    <location>
        <begin position="184"/>
        <end position="193"/>
    </location>
</feature>
<accession>A0A6P4ID15</accession>
<sequence>MEITRISVTAGSAVPVTAPSPTTAPLAHQPTLPTSTLITVGVPSPAVPTTTTTGTGTSTVVSATTTVASTAAAATVIATPLLRAPIQNLPIELQNDQKRRSSCRTIKRKRFDDEIVEYNIAVPTNRSGTDANRSNRPRTTLQNFPALIGVPHTTLAPLTIPIPTPEPPSAPASADSLVPGTPSTVASLPLATPTTPAPPVTPLLPVAPPVAAVVHPKPPAMERPAASEKRSRSVRPASKKSQRRNGRTLGQTATKDLGRWKPIDDLALIIGIQQTNDLRIIHRGVKFSCKFTLQELQQRWYALLYEPAVSRIAVSAMRNLHPELVDSVQRKALYSVQEEDLLGTIKSTEQPKLEQFQELLEKNPSIFYSARTAKSLHNHWLLLKQYSLLPDQTVKPVYGADQQPLSFSDAEDQIFEHDLNEPRDEALELERALADRRNKRDIRLLENELSRWGVLVDSVLGPTAASEFDNQTLACLCGRHVRYLMRSKEITFGRDAKDCVVDVDLSLEGPAAKISRRQGTIKLRSNGDFFIANEGKRAIFIDGSPLLSANKTRLAHNCTVEISGLRFTFLVNYELINAIRQESAKTSNPLN</sequence>